<dbReference type="InterPro" id="IPR027417">
    <property type="entry name" value="P-loop_NTPase"/>
</dbReference>
<comment type="catalytic activity">
    <reaction evidence="8">
        <text>Couples ATP hydrolysis with the unwinding of duplex DNA by translocating in the 3'-5' direction.</text>
        <dbReference type="EC" id="5.6.2.4"/>
    </reaction>
</comment>
<keyword evidence="6" id="KW-0238">DNA-binding</keyword>
<dbReference type="PANTHER" id="PTHR13710">
    <property type="entry name" value="DNA HELICASE RECQ FAMILY MEMBER"/>
    <property type="match status" value="1"/>
</dbReference>
<dbReference type="InterPro" id="IPR011545">
    <property type="entry name" value="DEAD/DEAH_box_helicase_dom"/>
</dbReference>
<proteinExistence type="inferred from homology"/>
<evidence type="ECO:0000256" key="9">
    <source>
        <dbReference type="ARBA" id="ARBA00034808"/>
    </source>
</evidence>
<evidence type="ECO:0000256" key="8">
    <source>
        <dbReference type="ARBA" id="ARBA00034617"/>
    </source>
</evidence>
<dbReference type="PROSITE" id="PS51194">
    <property type="entry name" value="HELICASE_CTER"/>
    <property type="match status" value="1"/>
</dbReference>
<evidence type="ECO:0000256" key="7">
    <source>
        <dbReference type="ARBA" id="ARBA00023235"/>
    </source>
</evidence>
<evidence type="ECO:0000259" key="11">
    <source>
        <dbReference type="PROSITE" id="PS51194"/>
    </source>
</evidence>
<dbReference type="GO" id="GO:0005737">
    <property type="term" value="C:cytoplasm"/>
    <property type="evidence" value="ECO:0007669"/>
    <property type="project" value="TreeGrafter"/>
</dbReference>
<evidence type="ECO:0000256" key="3">
    <source>
        <dbReference type="ARBA" id="ARBA00022801"/>
    </source>
</evidence>
<dbReference type="SMART" id="SM00487">
    <property type="entry name" value="DEXDc"/>
    <property type="match status" value="1"/>
</dbReference>
<organism evidence="12 13">
    <name type="scientific">Candidatus Accumulibacter meliphilus</name>
    <dbReference type="NCBI Taxonomy" id="2211374"/>
    <lineage>
        <taxon>Bacteria</taxon>
        <taxon>Pseudomonadati</taxon>
        <taxon>Pseudomonadota</taxon>
        <taxon>Betaproteobacteria</taxon>
        <taxon>Candidatus Accumulibacter</taxon>
    </lineage>
</organism>
<dbReference type="InterPro" id="IPR004589">
    <property type="entry name" value="DNA_helicase_ATP-dep_RecQ"/>
</dbReference>
<dbReference type="NCBIfam" id="TIGR00614">
    <property type="entry name" value="recQ_fam"/>
    <property type="match status" value="1"/>
</dbReference>
<dbReference type="CDD" id="cd06223">
    <property type="entry name" value="PRTases_typeI"/>
    <property type="match status" value="1"/>
</dbReference>
<sequence length="694" mass="75981">MNFDAARALQLLRIASGQPEAVFRDGQEEAIRHVVEGRGRLLVVQKTGWGKSFVYFIATKMLREADHGPALLVSPLLALMRNQIAAAERMGVRAARITSDNKGEWDEVIAAIARNDVDILLIAPERLANDRFRDEVLARIADRVTLLVIDEAHCISDWGHDFRPHYRLLERIVRSLPRNLRLLATTATANNRVMDDLKQVLGPDLNVSRGDLNRPTLALQTIRLPSQAERLAWLAEHVAALPGHGIIYTLTVRDSIQVAEWLGSRGLAVESYTGHSGDRRPALEQALLDNQVKALVATTALGMGFDKPDLAFVIHYQMPGSVVAYYQQVGRAGRALDAAHGILLSGAEETEITDYFIDSAFPSEAEVEAVLGALEAAPRGLSIPELLGSLNISNKRVKKAIDLLSLESPAPIAKQGSKWQLTVAKLGRGFWDRAARLTQLRRDEQAQMQAYVRLTGEHMAFLISALDGDPTAITGPALGPLRAEPDAALVREAIRFLRRTSLPIEPRQVWPAGGMPRYGVKGNIPELCKARAGKALCVWGDAGWGGLVRKGKYHDGVFSDDLVAACVSLLGEWNPRPFPKWVTAIPSLRHPHLVPDFARRLADALGLPFELVLAKTDARPEQKTMANSIQQARNIDGSLAALRPEIPAGPVLLVDDMVDSRWTLTVAAWLLGTHGCTTVWPLALAQTGQESDES</sequence>
<dbReference type="Gene3D" id="3.40.50.300">
    <property type="entry name" value="P-loop containing nucleotide triphosphate hydrolases"/>
    <property type="match status" value="2"/>
</dbReference>
<evidence type="ECO:0000256" key="2">
    <source>
        <dbReference type="ARBA" id="ARBA00022741"/>
    </source>
</evidence>
<dbReference type="GO" id="GO:0030894">
    <property type="term" value="C:replisome"/>
    <property type="evidence" value="ECO:0007669"/>
    <property type="project" value="TreeGrafter"/>
</dbReference>
<evidence type="ECO:0000256" key="5">
    <source>
        <dbReference type="ARBA" id="ARBA00022840"/>
    </source>
</evidence>
<keyword evidence="4 12" id="KW-0347">Helicase</keyword>
<feature type="domain" description="Helicase ATP-binding" evidence="10">
    <location>
        <begin position="32"/>
        <end position="207"/>
    </location>
</feature>
<dbReference type="EC" id="5.6.2.4" evidence="9"/>
<feature type="domain" description="Helicase C-terminal" evidence="11">
    <location>
        <begin position="233"/>
        <end position="375"/>
    </location>
</feature>
<dbReference type="PANTHER" id="PTHR13710:SF105">
    <property type="entry name" value="ATP-DEPENDENT DNA HELICASE Q1"/>
    <property type="match status" value="1"/>
</dbReference>
<dbReference type="SUPFAM" id="SSF52540">
    <property type="entry name" value="P-loop containing nucleoside triphosphate hydrolases"/>
    <property type="match status" value="1"/>
</dbReference>
<dbReference type="InterPro" id="IPR001650">
    <property type="entry name" value="Helicase_C-like"/>
</dbReference>
<dbReference type="GO" id="GO:0043138">
    <property type="term" value="F:3'-5' DNA helicase activity"/>
    <property type="evidence" value="ECO:0007669"/>
    <property type="project" value="UniProtKB-EC"/>
</dbReference>
<dbReference type="Proteomes" id="UP000253831">
    <property type="component" value="Unassembled WGS sequence"/>
</dbReference>
<dbReference type="GO" id="GO:0016787">
    <property type="term" value="F:hydrolase activity"/>
    <property type="evidence" value="ECO:0007669"/>
    <property type="project" value="UniProtKB-KW"/>
</dbReference>
<evidence type="ECO:0000256" key="1">
    <source>
        <dbReference type="ARBA" id="ARBA00005446"/>
    </source>
</evidence>
<dbReference type="GO" id="GO:0005524">
    <property type="term" value="F:ATP binding"/>
    <property type="evidence" value="ECO:0007669"/>
    <property type="project" value="UniProtKB-KW"/>
</dbReference>
<dbReference type="InterPro" id="IPR014001">
    <property type="entry name" value="Helicase_ATP-bd"/>
</dbReference>
<protein>
    <recommendedName>
        <fullName evidence="9">DNA 3'-5' helicase</fullName>
        <ecNumber evidence="9">5.6.2.4</ecNumber>
    </recommendedName>
</protein>
<comment type="caution">
    <text evidence="12">The sequence shown here is derived from an EMBL/GenBank/DDBJ whole genome shotgun (WGS) entry which is preliminary data.</text>
</comment>
<dbReference type="SUPFAM" id="SSF53271">
    <property type="entry name" value="PRTase-like"/>
    <property type="match status" value="1"/>
</dbReference>
<accession>A0A369XLG9</accession>
<dbReference type="AlphaFoldDB" id="A0A369XLG9"/>
<dbReference type="GO" id="GO:0006281">
    <property type="term" value="P:DNA repair"/>
    <property type="evidence" value="ECO:0007669"/>
    <property type="project" value="TreeGrafter"/>
</dbReference>
<dbReference type="PROSITE" id="PS51192">
    <property type="entry name" value="HELICASE_ATP_BIND_1"/>
    <property type="match status" value="1"/>
</dbReference>
<dbReference type="Pfam" id="PF00270">
    <property type="entry name" value="DEAD"/>
    <property type="match status" value="1"/>
</dbReference>
<dbReference type="Gene3D" id="3.40.50.2020">
    <property type="match status" value="1"/>
</dbReference>
<name>A0A369XLG9_9PROT</name>
<dbReference type="Pfam" id="PF00271">
    <property type="entry name" value="Helicase_C"/>
    <property type="match status" value="1"/>
</dbReference>
<dbReference type="EMBL" id="QPGA01000012">
    <property type="protein sequence ID" value="RDE50963.1"/>
    <property type="molecule type" value="Genomic_DNA"/>
</dbReference>
<dbReference type="GO" id="GO:0006310">
    <property type="term" value="P:DNA recombination"/>
    <property type="evidence" value="ECO:0007669"/>
    <property type="project" value="InterPro"/>
</dbReference>
<evidence type="ECO:0000256" key="4">
    <source>
        <dbReference type="ARBA" id="ARBA00022806"/>
    </source>
</evidence>
<gene>
    <name evidence="12" type="ORF">DVS81_08195</name>
</gene>
<evidence type="ECO:0000256" key="6">
    <source>
        <dbReference type="ARBA" id="ARBA00023125"/>
    </source>
</evidence>
<reference evidence="12 13" key="1">
    <citation type="submission" date="2018-05" db="EMBL/GenBank/DDBJ databases">
        <title>Integrated omic analyses show evidence that a Ca. Accumulibacter phosphatis strain performs denitrification under micro-aerobic conditions.</title>
        <authorList>
            <person name="Camejo P.Y."/>
            <person name="Katherine M.D."/>
            <person name="Daniel N.R."/>
        </authorList>
    </citation>
    <scope>NUCLEOTIDE SEQUENCE [LARGE SCALE GENOMIC DNA]</scope>
    <source>
        <strain evidence="12">UW-LDO-IC</strain>
    </source>
</reference>
<dbReference type="GO" id="GO:0009378">
    <property type="term" value="F:four-way junction helicase activity"/>
    <property type="evidence" value="ECO:0007669"/>
    <property type="project" value="TreeGrafter"/>
</dbReference>
<dbReference type="InterPro" id="IPR000836">
    <property type="entry name" value="PRTase_dom"/>
</dbReference>
<keyword evidence="2" id="KW-0547">Nucleotide-binding</keyword>
<evidence type="ECO:0000313" key="12">
    <source>
        <dbReference type="EMBL" id="RDE50963.1"/>
    </source>
</evidence>
<keyword evidence="3 12" id="KW-0378">Hydrolase</keyword>
<comment type="similarity">
    <text evidence="1">Belongs to the helicase family. RecQ subfamily.</text>
</comment>
<dbReference type="GO" id="GO:0003677">
    <property type="term" value="F:DNA binding"/>
    <property type="evidence" value="ECO:0007669"/>
    <property type="project" value="UniProtKB-KW"/>
</dbReference>
<keyword evidence="5" id="KW-0067">ATP-binding</keyword>
<evidence type="ECO:0000313" key="13">
    <source>
        <dbReference type="Proteomes" id="UP000253831"/>
    </source>
</evidence>
<evidence type="ECO:0000259" key="10">
    <source>
        <dbReference type="PROSITE" id="PS51192"/>
    </source>
</evidence>
<dbReference type="InterPro" id="IPR029057">
    <property type="entry name" value="PRTase-like"/>
</dbReference>
<keyword evidence="7" id="KW-0413">Isomerase</keyword>
<dbReference type="GO" id="GO:0043590">
    <property type="term" value="C:bacterial nucleoid"/>
    <property type="evidence" value="ECO:0007669"/>
    <property type="project" value="TreeGrafter"/>
</dbReference>
<dbReference type="SMART" id="SM00490">
    <property type="entry name" value="HELICc"/>
    <property type="match status" value="1"/>
</dbReference>